<dbReference type="InterPro" id="IPR035906">
    <property type="entry name" value="MetI-like_sf"/>
</dbReference>
<evidence type="ECO:0000256" key="4">
    <source>
        <dbReference type="ARBA" id="ARBA00022692"/>
    </source>
</evidence>
<keyword evidence="4 7" id="KW-0812">Transmembrane</keyword>
<name>A0A1H2M5S1_9ACTN</name>
<accession>A0A1H2M5S1</accession>
<dbReference type="Gene3D" id="1.10.3720.10">
    <property type="entry name" value="MetI-like"/>
    <property type="match status" value="1"/>
</dbReference>
<feature type="transmembrane region" description="Helical" evidence="7">
    <location>
        <begin position="242"/>
        <end position="264"/>
    </location>
</feature>
<keyword evidence="2 7" id="KW-0813">Transport</keyword>
<dbReference type="GO" id="GO:0005886">
    <property type="term" value="C:plasma membrane"/>
    <property type="evidence" value="ECO:0007669"/>
    <property type="project" value="UniProtKB-SubCell"/>
</dbReference>
<comment type="similarity">
    <text evidence="7">Belongs to the binding-protein-dependent transport system permease family.</text>
</comment>
<dbReference type="SUPFAM" id="SSF161098">
    <property type="entry name" value="MetI-like"/>
    <property type="match status" value="1"/>
</dbReference>
<sequence>MSTAARAAAPLSTASTSTSADGLEPNRPGRGQRSSPLSRVAFVVVLVLLTAVFVGPLLWMFLTSFKTPDGATSIPPQLFPRPATADGYRPLLDTSSQTPVIRWFLNSLLAGVANSVIVTATAALAAYALARLDFPGKRVVFGLIIATLFVPGFVFLIPNYLIVNSLGWLDTLWAVILPSAGGAFGVFFLRQFFSSLPMELEEAAEIDGANRWQTFFRVVLPLSKPGISTLLVLSFLTNYNDFLWPVFVLFSPGTLTLPAGLSILQGAFTINYPVVMAGAAIASVPAIVLFILAQRNIVEGVARSGLKG</sequence>
<protein>
    <submittedName>
        <fullName evidence="10">Carbohydrate ABC transporter membrane protein 2, CUT1 family</fullName>
    </submittedName>
</protein>
<comment type="subcellular location">
    <subcellularLocation>
        <location evidence="1 7">Cell membrane</location>
        <topology evidence="1 7">Multi-pass membrane protein</topology>
    </subcellularLocation>
</comment>
<proteinExistence type="inferred from homology"/>
<evidence type="ECO:0000256" key="7">
    <source>
        <dbReference type="RuleBase" id="RU363032"/>
    </source>
</evidence>
<dbReference type="PROSITE" id="PS50928">
    <property type="entry name" value="ABC_TM1"/>
    <property type="match status" value="1"/>
</dbReference>
<keyword evidence="6 7" id="KW-0472">Membrane</keyword>
<feature type="region of interest" description="Disordered" evidence="8">
    <location>
        <begin position="1"/>
        <end position="34"/>
    </location>
</feature>
<dbReference type="PANTHER" id="PTHR43744:SF12">
    <property type="entry name" value="ABC TRANSPORTER PERMEASE PROTEIN MG189-RELATED"/>
    <property type="match status" value="1"/>
</dbReference>
<evidence type="ECO:0000256" key="2">
    <source>
        <dbReference type="ARBA" id="ARBA00022448"/>
    </source>
</evidence>
<feature type="transmembrane region" description="Helical" evidence="7">
    <location>
        <begin position="139"/>
        <end position="160"/>
    </location>
</feature>
<keyword evidence="3" id="KW-1003">Cell membrane</keyword>
<gene>
    <name evidence="10" type="ORF">SAMN04488544_1410</name>
</gene>
<feature type="transmembrane region" description="Helical" evidence="7">
    <location>
        <begin position="271"/>
        <end position="293"/>
    </location>
</feature>
<evidence type="ECO:0000256" key="1">
    <source>
        <dbReference type="ARBA" id="ARBA00004651"/>
    </source>
</evidence>
<evidence type="ECO:0000256" key="6">
    <source>
        <dbReference type="ARBA" id="ARBA00023136"/>
    </source>
</evidence>
<dbReference type="AlphaFoldDB" id="A0A1H2M5S1"/>
<organism evidence="10 11">
    <name type="scientific">Microlunatus sagamiharensis</name>
    <dbReference type="NCBI Taxonomy" id="546874"/>
    <lineage>
        <taxon>Bacteria</taxon>
        <taxon>Bacillati</taxon>
        <taxon>Actinomycetota</taxon>
        <taxon>Actinomycetes</taxon>
        <taxon>Propionibacteriales</taxon>
        <taxon>Propionibacteriaceae</taxon>
        <taxon>Microlunatus</taxon>
    </lineage>
</organism>
<evidence type="ECO:0000256" key="3">
    <source>
        <dbReference type="ARBA" id="ARBA00022475"/>
    </source>
</evidence>
<reference evidence="11" key="1">
    <citation type="submission" date="2016-10" db="EMBL/GenBank/DDBJ databases">
        <authorList>
            <person name="Varghese N."/>
            <person name="Submissions S."/>
        </authorList>
    </citation>
    <scope>NUCLEOTIDE SEQUENCE [LARGE SCALE GENOMIC DNA]</scope>
    <source>
        <strain evidence="11">DSM 21743</strain>
    </source>
</reference>
<keyword evidence="11" id="KW-1185">Reference proteome</keyword>
<dbReference type="EMBL" id="LT629799">
    <property type="protein sequence ID" value="SDU88288.1"/>
    <property type="molecule type" value="Genomic_DNA"/>
</dbReference>
<evidence type="ECO:0000256" key="5">
    <source>
        <dbReference type="ARBA" id="ARBA00022989"/>
    </source>
</evidence>
<evidence type="ECO:0000259" key="9">
    <source>
        <dbReference type="PROSITE" id="PS50928"/>
    </source>
</evidence>
<dbReference type="InterPro" id="IPR000515">
    <property type="entry name" value="MetI-like"/>
</dbReference>
<feature type="domain" description="ABC transmembrane type-1" evidence="9">
    <location>
        <begin position="104"/>
        <end position="293"/>
    </location>
</feature>
<evidence type="ECO:0000256" key="8">
    <source>
        <dbReference type="SAM" id="MobiDB-lite"/>
    </source>
</evidence>
<evidence type="ECO:0000313" key="10">
    <source>
        <dbReference type="EMBL" id="SDU88288.1"/>
    </source>
</evidence>
<dbReference type="PANTHER" id="PTHR43744">
    <property type="entry name" value="ABC TRANSPORTER PERMEASE PROTEIN MG189-RELATED-RELATED"/>
    <property type="match status" value="1"/>
</dbReference>
<feature type="transmembrane region" description="Helical" evidence="7">
    <location>
        <begin position="172"/>
        <end position="193"/>
    </location>
</feature>
<keyword evidence="5 7" id="KW-1133">Transmembrane helix</keyword>
<feature type="transmembrane region" description="Helical" evidence="7">
    <location>
        <begin position="103"/>
        <end position="127"/>
    </location>
</feature>
<dbReference type="Proteomes" id="UP000198825">
    <property type="component" value="Chromosome I"/>
</dbReference>
<feature type="transmembrane region" description="Helical" evidence="7">
    <location>
        <begin position="214"/>
        <end position="236"/>
    </location>
</feature>
<evidence type="ECO:0000313" key="11">
    <source>
        <dbReference type="Proteomes" id="UP000198825"/>
    </source>
</evidence>
<feature type="transmembrane region" description="Helical" evidence="7">
    <location>
        <begin position="40"/>
        <end position="62"/>
    </location>
</feature>
<feature type="compositionally biased region" description="Low complexity" evidence="8">
    <location>
        <begin position="1"/>
        <end position="20"/>
    </location>
</feature>
<dbReference type="RefSeq" id="WP_231918481.1">
    <property type="nucleotide sequence ID" value="NZ_LT629799.1"/>
</dbReference>
<dbReference type="GO" id="GO:0055085">
    <property type="term" value="P:transmembrane transport"/>
    <property type="evidence" value="ECO:0007669"/>
    <property type="project" value="InterPro"/>
</dbReference>
<dbReference type="STRING" id="546874.SAMN04488544_1410"/>
<dbReference type="Pfam" id="PF00528">
    <property type="entry name" value="BPD_transp_1"/>
    <property type="match status" value="1"/>
</dbReference>
<dbReference type="CDD" id="cd06261">
    <property type="entry name" value="TM_PBP2"/>
    <property type="match status" value="1"/>
</dbReference>